<comment type="cofactor">
    <cofactor evidence="2">
        <name>Mn(2+)</name>
        <dbReference type="ChEBI" id="CHEBI:29035"/>
    </cofactor>
</comment>
<comment type="function">
    <text evidence="10">Catalyzes the reversible epimerization of D-ribulose 5-phosphate to D-xylulose 5-phosphate.</text>
</comment>
<evidence type="ECO:0000256" key="1">
    <source>
        <dbReference type="ARBA" id="ARBA00001782"/>
    </source>
</evidence>
<comment type="cofactor">
    <cofactor evidence="3">
        <name>Co(2+)</name>
        <dbReference type="ChEBI" id="CHEBI:48828"/>
    </cofactor>
</comment>
<feature type="binding site" evidence="10">
    <location>
        <begin position="171"/>
        <end position="173"/>
    </location>
    <ligand>
        <name>substrate</name>
    </ligand>
</feature>
<gene>
    <name evidence="10" type="primary">rpe</name>
    <name evidence="15" type="ORF">AVDCRST_MAG50-1476</name>
</gene>
<dbReference type="AlphaFoldDB" id="A0A6J4I1K7"/>
<evidence type="ECO:0000256" key="7">
    <source>
        <dbReference type="ARBA" id="ARBA00013188"/>
    </source>
</evidence>
<evidence type="ECO:0000256" key="9">
    <source>
        <dbReference type="ARBA" id="ARBA00023235"/>
    </source>
</evidence>
<keyword evidence="8 10" id="KW-0479">Metal-binding</keyword>
<dbReference type="PANTHER" id="PTHR11749">
    <property type="entry name" value="RIBULOSE-5-PHOSPHATE-3-EPIMERASE"/>
    <property type="match status" value="1"/>
</dbReference>
<keyword evidence="10 11" id="KW-0119">Carbohydrate metabolism</keyword>
<dbReference type="InterPro" id="IPR013785">
    <property type="entry name" value="Aldolase_TIM"/>
</dbReference>
<keyword evidence="13" id="KW-0862">Zinc</keyword>
<evidence type="ECO:0000256" key="5">
    <source>
        <dbReference type="ARBA" id="ARBA00001954"/>
    </source>
</evidence>
<evidence type="ECO:0000256" key="8">
    <source>
        <dbReference type="ARBA" id="ARBA00022723"/>
    </source>
</evidence>
<comment type="similarity">
    <text evidence="6 10 11">Belongs to the ribulose-phosphate 3-epimerase family.</text>
</comment>
<evidence type="ECO:0000256" key="4">
    <source>
        <dbReference type="ARBA" id="ARBA00001947"/>
    </source>
</evidence>
<dbReference type="GO" id="GO:0004750">
    <property type="term" value="F:D-ribulose-phosphate 3-epimerase activity"/>
    <property type="evidence" value="ECO:0007669"/>
    <property type="project" value="UniProtKB-UniRule"/>
</dbReference>
<keyword evidence="13" id="KW-0170">Cobalt</keyword>
<keyword evidence="9 10" id="KW-0413">Isomerase</keyword>
<protein>
    <recommendedName>
        <fullName evidence="7 10">Ribulose-phosphate 3-epimerase</fullName>
        <ecNumber evidence="7 10">5.1.3.1</ecNumber>
    </recommendedName>
</protein>
<proteinExistence type="inferred from homology"/>
<feature type="binding site" evidence="10 13">
    <location>
        <position position="63"/>
    </location>
    <ligand>
        <name>a divalent metal cation</name>
        <dbReference type="ChEBI" id="CHEBI:60240"/>
    </ligand>
</feature>
<dbReference type="Gene3D" id="3.20.20.70">
    <property type="entry name" value="Aldolase class I"/>
    <property type="match status" value="1"/>
</dbReference>
<dbReference type="Pfam" id="PF00834">
    <property type="entry name" value="Ribul_P_3_epim"/>
    <property type="match status" value="1"/>
</dbReference>
<feature type="binding site" evidence="10 14">
    <location>
        <begin position="193"/>
        <end position="194"/>
    </location>
    <ligand>
        <name>substrate</name>
    </ligand>
</feature>
<evidence type="ECO:0000256" key="14">
    <source>
        <dbReference type="PIRSR" id="PIRSR001461-3"/>
    </source>
</evidence>
<feature type="binding site" evidence="10 14">
    <location>
        <position position="6"/>
    </location>
    <ligand>
        <name>substrate</name>
    </ligand>
</feature>
<dbReference type="EC" id="5.1.3.1" evidence="7 10"/>
<evidence type="ECO:0000256" key="6">
    <source>
        <dbReference type="ARBA" id="ARBA00009541"/>
    </source>
</evidence>
<feature type="binding site" evidence="10 14">
    <location>
        <begin position="138"/>
        <end position="141"/>
    </location>
    <ligand>
        <name>substrate</name>
    </ligand>
</feature>
<accession>A0A6J4I1K7</accession>
<keyword evidence="13" id="KW-0464">Manganese</keyword>
<dbReference type="GO" id="GO:0005737">
    <property type="term" value="C:cytoplasm"/>
    <property type="evidence" value="ECO:0007669"/>
    <property type="project" value="UniProtKB-ARBA"/>
</dbReference>
<sequence length="221" mass="23050">MRLAPSILAADFAALGTAVEGVSAVADLLHVDVMDGHFVPNISLGPPVVTSLRKHTDLYLDCHLMISDPAAYLPAFAEAGANGCSVHVEIGRTGELIGQMRELGIDAGLAVNPDTPFDAFAEYLDQIDLLLLMTVFPGFGGQAFMPEVLPKIRRVADEVERRGLPVAIQVDGGIDERTVQDVAGAGATVFVAGSAVFGATDPVAAGRRIREAAIAAGPPRP</sequence>
<dbReference type="InterPro" id="IPR026019">
    <property type="entry name" value="Ribul_P_3_epim"/>
</dbReference>
<comment type="cofactor">
    <cofactor evidence="10 13">
        <name>a divalent metal cation</name>
        <dbReference type="ChEBI" id="CHEBI:60240"/>
    </cofactor>
    <text evidence="10 13">Binds 1 divalent metal cation per subunit.</text>
</comment>
<evidence type="ECO:0000256" key="3">
    <source>
        <dbReference type="ARBA" id="ARBA00001941"/>
    </source>
</evidence>
<evidence type="ECO:0000256" key="13">
    <source>
        <dbReference type="PIRSR" id="PIRSR001461-2"/>
    </source>
</evidence>
<dbReference type="CDD" id="cd00429">
    <property type="entry name" value="RPE"/>
    <property type="match status" value="1"/>
</dbReference>
<feature type="binding site" evidence="14">
    <location>
        <position position="173"/>
    </location>
    <ligand>
        <name>substrate</name>
    </ligand>
</feature>
<evidence type="ECO:0000256" key="11">
    <source>
        <dbReference type="PIRNR" id="PIRNR001461"/>
    </source>
</evidence>
<evidence type="ECO:0000256" key="12">
    <source>
        <dbReference type="PIRSR" id="PIRSR001461-1"/>
    </source>
</evidence>
<dbReference type="NCBIfam" id="TIGR01163">
    <property type="entry name" value="rpe"/>
    <property type="match status" value="1"/>
</dbReference>
<dbReference type="GO" id="GO:0006098">
    <property type="term" value="P:pentose-phosphate shunt"/>
    <property type="evidence" value="ECO:0007669"/>
    <property type="project" value="UniProtKB-UniRule"/>
</dbReference>
<comment type="cofactor">
    <cofactor evidence="5">
        <name>Fe(2+)</name>
        <dbReference type="ChEBI" id="CHEBI:29033"/>
    </cofactor>
</comment>
<dbReference type="PROSITE" id="PS01086">
    <property type="entry name" value="RIBUL_P_3_EPIMER_2"/>
    <property type="match status" value="1"/>
</dbReference>
<evidence type="ECO:0000256" key="10">
    <source>
        <dbReference type="HAMAP-Rule" id="MF_02227"/>
    </source>
</evidence>
<dbReference type="NCBIfam" id="NF004076">
    <property type="entry name" value="PRK05581.1-4"/>
    <property type="match status" value="1"/>
</dbReference>
<feature type="binding site" evidence="10 13">
    <location>
        <position position="30"/>
    </location>
    <ligand>
        <name>a divalent metal cation</name>
        <dbReference type="ChEBI" id="CHEBI:60240"/>
    </ligand>
</feature>
<organism evidence="15">
    <name type="scientific">uncultured Acidimicrobiales bacterium</name>
    <dbReference type="NCBI Taxonomy" id="310071"/>
    <lineage>
        <taxon>Bacteria</taxon>
        <taxon>Bacillati</taxon>
        <taxon>Actinomycetota</taxon>
        <taxon>Acidimicrobiia</taxon>
        <taxon>Acidimicrobiales</taxon>
        <taxon>environmental samples</taxon>
    </lineage>
</organism>
<dbReference type="PIRSF" id="PIRSF001461">
    <property type="entry name" value="RPE"/>
    <property type="match status" value="1"/>
</dbReference>
<dbReference type="GO" id="GO:0019323">
    <property type="term" value="P:pentose catabolic process"/>
    <property type="evidence" value="ECO:0007669"/>
    <property type="project" value="UniProtKB-UniRule"/>
</dbReference>
<feature type="active site" description="Proton acceptor" evidence="10 12">
    <location>
        <position position="32"/>
    </location>
</feature>
<dbReference type="InterPro" id="IPR011060">
    <property type="entry name" value="RibuloseP-bd_barrel"/>
</dbReference>
<comment type="pathway">
    <text evidence="10">Carbohydrate degradation.</text>
</comment>
<feature type="active site" description="Proton donor" evidence="10 12">
    <location>
        <position position="171"/>
    </location>
</feature>
<evidence type="ECO:0000256" key="2">
    <source>
        <dbReference type="ARBA" id="ARBA00001936"/>
    </source>
</evidence>
<comment type="catalytic activity">
    <reaction evidence="1 10 11">
        <text>D-ribulose 5-phosphate = D-xylulose 5-phosphate</text>
        <dbReference type="Rhea" id="RHEA:13677"/>
        <dbReference type="ChEBI" id="CHEBI:57737"/>
        <dbReference type="ChEBI" id="CHEBI:58121"/>
        <dbReference type="EC" id="5.1.3.1"/>
    </reaction>
</comment>
<dbReference type="PROSITE" id="PS01085">
    <property type="entry name" value="RIBUL_P_3_EPIMER_1"/>
    <property type="match status" value="1"/>
</dbReference>
<evidence type="ECO:0000313" key="15">
    <source>
        <dbReference type="EMBL" id="CAA9237444.1"/>
    </source>
</evidence>
<dbReference type="HAMAP" id="MF_02227">
    <property type="entry name" value="RPE"/>
    <property type="match status" value="1"/>
</dbReference>
<dbReference type="SUPFAM" id="SSF51366">
    <property type="entry name" value="Ribulose-phoshate binding barrel"/>
    <property type="match status" value="1"/>
</dbReference>
<feature type="binding site" evidence="10 13">
    <location>
        <position position="32"/>
    </location>
    <ligand>
        <name>a divalent metal cation</name>
        <dbReference type="ChEBI" id="CHEBI:60240"/>
    </ligand>
</feature>
<reference evidence="15" key="1">
    <citation type="submission" date="2020-02" db="EMBL/GenBank/DDBJ databases">
        <authorList>
            <person name="Meier V. D."/>
        </authorList>
    </citation>
    <scope>NUCLEOTIDE SEQUENCE</scope>
    <source>
        <strain evidence="15">AVDCRST_MAG50</strain>
    </source>
</reference>
<dbReference type="FunFam" id="3.20.20.70:FF:000004">
    <property type="entry name" value="Ribulose-phosphate 3-epimerase"/>
    <property type="match status" value="1"/>
</dbReference>
<dbReference type="GO" id="GO:0046872">
    <property type="term" value="F:metal ion binding"/>
    <property type="evidence" value="ECO:0007669"/>
    <property type="project" value="UniProtKB-UniRule"/>
</dbReference>
<feature type="binding site" evidence="10 14">
    <location>
        <position position="63"/>
    </location>
    <ligand>
        <name>substrate</name>
    </ligand>
</feature>
<dbReference type="InterPro" id="IPR000056">
    <property type="entry name" value="Ribul_P_3_epim-like"/>
</dbReference>
<feature type="binding site" evidence="10 13">
    <location>
        <position position="171"/>
    </location>
    <ligand>
        <name>a divalent metal cation</name>
        <dbReference type="ChEBI" id="CHEBI:60240"/>
    </ligand>
</feature>
<dbReference type="EMBL" id="CADCTF010000085">
    <property type="protein sequence ID" value="CAA9237444.1"/>
    <property type="molecule type" value="Genomic_DNA"/>
</dbReference>
<comment type="cofactor">
    <cofactor evidence="4">
        <name>Zn(2+)</name>
        <dbReference type="ChEBI" id="CHEBI:29105"/>
    </cofactor>
</comment>
<name>A0A6J4I1K7_9ACTN</name>